<accession>A0A8S5UB34</accession>
<dbReference type="Pfam" id="PF25223">
    <property type="entry name" value="DUF7841"/>
    <property type="match status" value="1"/>
</dbReference>
<evidence type="ECO:0000256" key="1">
    <source>
        <dbReference type="SAM" id="MobiDB-lite"/>
    </source>
</evidence>
<feature type="region of interest" description="Disordered" evidence="1">
    <location>
        <begin position="1"/>
        <end position="32"/>
    </location>
</feature>
<feature type="compositionally biased region" description="Basic and acidic residues" evidence="1">
    <location>
        <begin position="40"/>
        <end position="53"/>
    </location>
</feature>
<dbReference type="InterPro" id="IPR057163">
    <property type="entry name" value="DUF7841"/>
</dbReference>
<name>A0A8S5UB34_9CAUD</name>
<evidence type="ECO:0000313" key="3">
    <source>
        <dbReference type="EMBL" id="DAF91676.1"/>
    </source>
</evidence>
<feature type="domain" description="DUF7841" evidence="2">
    <location>
        <begin position="134"/>
        <end position="237"/>
    </location>
</feature>
<feature type="compositionally biased region" description="Basic and acidic residues" evidence="1">
    <location>
        <begin position="16"/>
        <end position="32"/>
    </location>
</feature>
<protein>
    <recommendedName>
        <fullName evidence="2">DUF7841 domain-containing protein</fullName>
    </recommendedName>
</protein>
<reference evidence="3" key="1">
    <citation type="journal article" date="2021" name="Proc. Natl. Acad. Sci. U.S.A.">
        <title>A Catalog of Tens of Thousands of Viruses from Human Metagenomes Reveals Hidden Associations with Chronic Diseases.</title>
        <authorList>
            <person name="Tisza M.J."/>
            <person name="Buck C.B."/>
        </authorList>
    </citation>
    <scope>NUCLEOTIDE SEQUENCE</scope>
    <source>
        <strain evidence="3">Ct8Cp41</strain>
    </source>
</reference>
<proteinExistence type="predicted"/>
<evidence type="ECO:0000259" key="2">
    <source>
        <dbReference type="Pfam" id="PF25223"/>
    </source>
</evidence>
<sequence length="241" mass="28094">MSKFSRMMLLNSGSKKTSDDREENERRNWQEHRHNYDVDDRFRDTNGRERYDNGRYAPQDTMPYYYPPYGGYDAREGREPGYTWTRNGGYAEPTKTTRPIGFERGDGPYMGGADATVPRYNEMEHMPGNRAMTGGAESNVSPRFDMQMAQEWTRRMQNEDGTTGPHWTIDQTNKVMEQRGVNEDPVKFWAAMNMIYSDFVNVAKKLGISNVDFYTEMTRAFLDDKDVSGDKLAKYYEYVVK</sequence>
<feature type="region of interest" description="Disordered" evidence="1">
    <location>
        <begin position="40"/>
        <end position="59"/>
    </location>
</feature>
<dbReference type="EMBL" id="BK016059">
    <property type="protein sequence ID" value="DAF91676.1"/>
    <property type="molecule type" value="Genomic_DNA"/>
</dbReference>
<feature type="region of interest" description="Disordered" evidence="1">
    <location>
        <begin position="83"/>
        <end position="112"/>
    </location>
</feature>
<organism evidence="3">
    <name type="scientific">Siphoviridae sp. ct8Cp41</name>
    <dbReference type="NCBI Taxonomy" id="2825358"/>
    <lineage>
        <taxon>Viruses</taxon>
        <taxon>Duplodnaviria</taxon>
        <taxon>Heunggongvirae</taxon>
        <taxon>Uroviricota</taxon>
        <taxon>Caudoviricetes</taxon>
    </lineage>
</organism>